<dbReference type="OMA" id="YFMRLAD"/>
<dbReference type="GO" id="GO:0008270">
    <property type="term" value="F:zinc ion binding"/>
    <property type="evidence" value="ECO:0007669"/>
    <property type="project" value="InterPro"/>
</dbReference>
<dbReference type="CDD" id="cd01286">
    <property type="entry name" value="deoxycytidylate_deaminase"/>
    <property type="match status" value="1"/>
</dbReference>
<dbReference type="EMBL" id="KQ257450">
    <property type="protein sequence ID" value="KND04842.1"/>
    <property type="molecule type" value="Genomic_DNA"/>
</dbReference>
<evidence type="ECO:0000313" key="12">
    <source>
        <dbReference type="Proteomes" id="UP000053201"/>
    </source>
</evidence>
<dbReference type="SUPFAM" id="SSF52540">
    <property type="entry name" value="P-loop containing nucleoside triphosphate hydrolases"/>
    <property type="match status" value="1"/>
</dbReference>
<dbReference type="Proteomes" id="UP000053201">
    <property type="component" value="Unassembled WGS sequence"/>
</dbReference>
<reference evidence="11 12" key="1">
    <citation type="submission" date="2009-08" db="EMBL/GenBank/DDBJ databases">
        <title>The Genome Sequence of Spizellomyces punctatus strain DAOM BR117.</title>
        <authorList>
            <consortium name="The Broad Institute Genome Sequencing Platform"/>
            <person name="Russ C."/>
            <person name="Cuomo C."/>
            <person name="Shea T."/>
            <person name="Young S.K."/>
            <person name="Zeng Q."/>
            <person name="Koehrsen M."/>
            <person name="Haas B."/>
            <person name="Borodovsky M."/>
            <person name="Guigo R."/>
            <person name="Alvarado L."/>
            <person name="Berlin A."/>
            <person name="Bochicchio J."/>
            <person name="Borenstein D."/>
            <person name="Chapman S."/>
            <person name="Chen Z."/>
            <person name="Engels R."/>
            <person name="Freedman E."/>
            <person name="Gellesch M."/>
            <person name="Goldberg J."/>
            <person name="Griggs A."/>
            <person name="Gujja S."/>
            <person name="Heiman D."/>
            <person name="Hepburn T."/>
            <person name="Howarth C."/>
            <person name="Jen D."/>
            <person name="Larson L."/>
            <person name="Lewis B."/>
            <person name="Mehta T."/>
            <person name="Park D."/>
            <person name="Pearson M."/>
            <person name="Roberts A."/>
            <person name="Saif S."/>
            <person name="Shenoy N."/>
            <person name="Sisk P."/>
            <person name="Stolte C."/>
            <person name="Sykes S."/>
            <person name="Thomson T."/>
            <person name="Walk T."/>
            <person name="White J."/>
            <person name="Yandava C."/>
            <person name="Burger G."/>
            <person name="Gray M.W."/>
            <person name="Holland P.W.H."/>
            <person name="King N."/>
            <person name="Lang F.B.F."/>
            <person name="Roger A.J."/>
            <person name="Ruiz-Trillo I."/>
            <person name="Lander E."/>
            <person name="Nusbaum C."/>
        </authorList>
    </citation>
    <scope>NUCLEOTIDE SEQUENCE [LARGE SCALE GENOMIC DNA]</scope>
    <source>
        <strain evidence="11 12">DAOM BR117</strain>
    </source>
</reference>
<gene>
    <name evidence="11" type="ORF">SPPG_00542</name>
</gene>
<name>A0A0L0HUR0_SPIPD</name>
<evidence type="ECO:0000256" key="7">
    <source>
        <dbReference type="ARBA" id="ARBA00038938"/>
    </source>
</evidence>
<keyword evidence="6" id="KW-0862">Zinc</keyword>
<dbReference type="PANTHER" id="PTHR11086:SF18">
    <property type="entry name" value="DEOXYCYTIDYLATE DEAMINASE"/>
    <property type="match status" value="1"/>
</dbReference>
<keyword evidence="5" id="KW-0378">Hydrolase</keyword>
<feature type="domain" description="CMP/dCMP-type deaminase" evidence="10">
    <location>
        <begin position="227"/>
        <end position="367"/>
    </location>
</feature>
<evidence type="ECO:0000256" key="9">
    <source>
        <dbReference type="ARBA" id="ARBA00071582"/>
    </source>
</evidence>
<dbReference type="EC" id="3.5.4.12" evidence="7"/>
<evidence type="ECO:0000256" key="4">
    <source>
        <dbReference type="ARBA" id="ARBA00022727"/>
    </source>
</evidence>
<dbReference type="OrthoDB" id="6710946at2759"/>
<comment type="cofactor">
    <cofactor evidence="1">
        <name>Zn(2+)</name>
        <dbReference type="ChEBI" id="CHEBI:29105"/>
    </cofactor>
</comment>
<dbReference type="RefSeq" id="XP_016612881.1">
    <property type="nucleotide sequence ID" value="XM_016748869.1"/>
</dbReference>
<keyword evidence="4" id="KW-0545">Nucleotide biosynthesis</keyword>
<dbReference type="GO" id="GO:0006226">
    <property type="term" value="P:dUMP biosynthetic process"/>
    <property type="evidence" value="ECO:0007669"/>
    <property type="project" value="EnsemblFungi"/>
</dbReference>
<dbReference type="GO" id="GO:0005737">
    <property type="term" value="C:cytoplasm"/>
    <property type="evidence" value="ECO:0007669"/>
    <property type="project" value="TreeGrafter"/>
</dbReference>
<evidence type="ECO:0000256" key="8">
    <source>
        <dbReference type="ARBA" id="ARBA00041763"/>
    </source>
</evidence>
<evidence type="ECO:0000256" key="3">
    <source>
        <dbReference type="ARBA" id="ARBA00022723"/>
    </source>
</evidence>
<dbReference type="FunCoup" id="A0A0L0HUR0">
    <property type="interactions" value="44"/>
</dbReference>
<organism evidence="11 12">
    <name type="scientific">Spizellomyces punctatus (strain DAOM BR117)</name>
    <dbReference type="NCBI Taxonomy" id="645134"/>
    <lineage>
        <taxon>Eukaryota</taxon>
        <taxon>Fungi</taxon>
        <taxon>Fungi incertae sedis</taxon>
        <taxon>Chytridiomycota</taxon>
        <taxon>Chytridiomycota incertae sedis</taxon>
        <taxon>Chytridiomycetes</taxon>
        <taxon>Spizellomycetales</taxon>
        <taxon>Spizellomycetaceae</taxon>
        <taxon>Spizellomyces</taxon>
    </lineage>
</organism>
<dbReference type="InParanoid" id="A0A0L0HUR0"/>
<dbReference type="InterPro" id="IPR016193">
    <property type="entry name" value="Cytidine_deaminase-like"/>
</dbReference>
<dbReference type="PANTHER" id="PTHR11086">
    <property type="entry name" value="DEOXYCYTIDYLATE DEAMINASE-RELATED"/>
    <property type="match status" value="1"/>
</dbReference>
<protein>
    <recommendedName>
        <fullName evidence="9">Deoxycytidylate deaminase</fullName>
        <ecNumber evidence="7">3.5.4.12</ecNumber>
    </recommendedName>
    <alternativeName>
        <fullName evidence="8">dCMP deaminase</fullName>
    </alternativeName>
</protein>
<dbReference type="PROSITE" id="PS00903">
    <property type="entry name" value="CYT_DCMP_DEAMINASES_1"/>
    <property type="match status" value="1"/>
</dbReference>
<evidence type="ECO:0000259" key="10">
    <source>
        <dbReference type="PROSITE" id="PS51747"/>
    </source>
</evidence>
<dbReference type="eggNOG" id="KOG3127">
    <property type="taxonomic scope" value="Eukaryota"/>
</dbReference>
<dbReference type="GO" id="GO:0006231">
    <property type="term" value="P:dTMP biosynthetic process"/>
    <property type="evidence" value="ECO:0007669"/>
    <property type="project" value="EnsemblFungi"/>
</dbReference>
<dbReference type="InterPro" id="IPR016192">
    <property type="entry name" value="APOBEC/CMP_deaminase_Zn-bd"/>
</dbReference>
<keyword evidence="12" id="KW-1185">Reference proteome</keyword>
<dbReference type="FunFam" id="3.40.140.10:FF:000035">
    <property type="entry name" value="dCMP deaminase"/>
    <property type="match status" value="1"/>
</dbReference>
<dbReference type="SUPFAM" id="SSF53927">
    <property type="entry name" value="Cytidine deaminase-like"/>
    <property type="match status" value="1"/>
</dbReference>
<dbReference type="GO" id="GO:0004132">
    <property type="term" value="F:dCMP deaminase activity"/>
    <property type="evidence" value="ECO:0007669"/>
    <property type="project" value="UniProtKB-EC"/>
</dbReference>
<comment type="similarity">
    <text evidence="2">Belongs to the cytidine and deoxycytidylate deaminase family.</text>
</comment>
<evidence type="ECO:0000313" key="11">
    <source>
        <dbReference type="EMBL" id="KND04842.1"/>
    </source>
</evidence>
<evidence type="ECO:0000256" key="5">
    <source>
        <dbReference type="ARBA" id="ARBA00022801"/>
    </source>
</evidence>
<dbReference type="AlphaFoldDB" id="A0A0L0HUR0"/>
<dbReference type="InterPro" id="IPR002125">
    <property type="entry name" value="CMP_dCMP_dom"/>
</dbReference>
<keyword evidence="3" id="KW-0479">Metal-binding</keyword>
<dbReference type="InterPro" id="IPR027417">
    <property type="entry name" value="P-loop_NTPase"/>
</dbReference>
<evidence type="ECO:0000256" key="1">
    <source>
        <dbReference type="ARBA" id="ARBA00001947"/>
    </source>
</evidence>
<dbReference type="InterPro" id="IPR035105">
    <property type="entry name" value="Deoxycytidylate_deaminase_dom"/>
</dbReference>
<accession>A0A0L0HUR0</accession>
<dbReference type="Gene3D" id="3.40.140.10">
    <property type="entry name" value="Cytidine Deaminase, domain 2"/>
    <property type="match status" value="1"/>
</dbReference>
<dbReference type="PROSITE" id="PS51747">
    <property type="entry name" value="CYT_DCMP_DEAMINASES_2"/>
    <property type="match status" value="1"/>
</dbReference>
<evidence type="ECO:0000256" key="2">
    <source>
        <dbReference type="ARBA" id="ARBA00006576"/>
    </source>
</evidence>
<proteinExistence type="inferred from homology"/>
<dbReference type="VEuPathDB" id="FungiDB:SPPG_00542"/>
<evidence type="ECO:0000256" key="6">
    <source>
        <dbReference type="ARBA" id="ARBA00022833"/>
    </source>
</evidence>
<dbReference type="GeneID" id="27684262"/>
<sequence length="387" mass="42382">MLIAIAGPTCAGKTVVADFLTKTYHFQPISLRSCSRHITNRTCSSNGPRPQLFETASDLIHHVTSNWSTHFVLYPLENPDDWNLIGKRPFALLVTVDAPLSVRFKRCVAAKAALGHTPPCFEDFVQQDENRLYALPKSSPTPRSQHVNGPTAKIGGLIGNLDALQLEPHGQARAESPAPSASPRSSSLYFLMSKADVRIVNHFSTLAELHAVLRAAKLIDPERLRPSWDSYFMQLCNLAARRSNCMKRRVGCILVKDRRIIATGYNGTPRGVKNCNEGGCPRCNDNAPCGSGLDVCLCLHAEENALLEAGRERVDNGGDSILYCNTCPCLGCAKKIVQVGVKEVVYSLAYGMDDMTARLLKEAGVKLRQHSPLSSDVDGLVVDEIWN</sequence>
<dbReference type="Pfam" id="PF00383">
    <property type="entry name" value="dCMP_cyt_deam_1"/>
    <property type="match status" value="1"/>
</dbReference>
<dbReference type="Gene3D" id="3.40.50.300">
    <property type="entry name" value="P-loop containing nucleotide triphosphate hydrolases"/>
    <property type="match status" value="1"/>
</dbReference>
<dbReference type="InterPro" id="IPR015517">
    <property type="entry name" value="dCMP_deaminase-rel"/>
</dbReference>
<dbReference type="STRING" id="645134.A0A0L0HUR0"/>